<comment type="caution">
    <text evidence="1">The sequence shown here is derived from an EMBL/GenBank/DDBJ whole genome shotgun (WGS) entry which is preliminary data.</text>
</comment>
<protein>
    <submittedName>
        <fullName evidence="1">Uncharacterized protein</fullName>
    </submittedName>
</protein>
<reference evidence="1 2" key="1">
    <citation type="submission" date="2024-02" db="EMBL/GenBank/DDBJ databases">
        <authorList>
            <person name="Chen Y."/>
            <person name="Shah S."/>
            <person name="Dougan E. K."/>
            <person name="Thang M."/>
            <person name="Chan C."/>
        </authorList>
    </citation>
    <scope>NUCLEOTIDE SEQUENCE [LARGE SCALE GENOMIC DNA]</scope>
</reference>
<name>A0ABP0JAA5_9DINO</name>
<sequence length="417" mass="44882">MRSANSSVLQQLCGSVPKETMQSMLPVFFREVSYRQFIDVLVPLLEDVQLLPQVSAMLMSLGASAAMLVVLNRAPKGKLSIVLKAPVEVLVPAVAAMTPGSAEEVLVPVLQEPDELLAETLVPLLGLVKEPERMAMVVNQVDARVLVPILRGVKPQALADILNGLSKEDLAPEGPAGQLLQQLGSDPGLTETKVVPLMALAAPATMVRLVQGIPAEKLLKVLESLEIEGILRLLENTNADFVVRLFNGPLDSVVQTMAGSVADVLADRTIAELVKHSTNTLQAGLAKADDVLARGQQARGAEGDGYKFGDFTVGLISMAVGQESLERGRELMEQHMEKAKQHSKPIQEGWEALQKDVAEKTESIQQNLHESLGQNALKIQAGLARGREKLSTLSCSSGTAYTKGLQEEEVFDFPEPR</sequence>
<keyword evidence="2" id="KW-1185">Reference proteome</keyword>
<evidence type="ECO:0000313" key="1">
    <source>
        <dbReference type="EMBL" id="CAK9011325.1"/>
    </source>
</evidence>
<dbReference type="EMBL" id="CAXAMN010004880">
    <property type="protein sequence ID" value="CAK9011325.1"/>
    <property type="molecule type" value="Genomic_DNA"/>
</dbReference>
<accession>A0ABP0JAA5</accession>
<organism evidence="1 2">
    <name type="scientific">Durusdinium trenchii</name>
    <dbReference type="NCBI Taxonomy" id="1381693"/>
    <lineage>
        <taxon>Eukaryota</taxon>
        <taxon>Sar</taxon>
        <taxon>Alveolata</taxon>
        <taxon>Dinophyceae</taxon>
        <taxon>Suessiales</taxon>
        <taxon>Symbiodiniaceae</taxon>
        <taxon>Durusdinium</taxon>
    </lineage>
</organism>
<dbReference type="Proteomes" id="UP001642484">
    <property type="component" value="Unassembled WGS sequence"/>
</dbReference>
<evidence type="ECO:0000313" key="2">
    <source>
        <dbReference type="Proteomes" id="UP001642484"/>
    </source>
</evidence>
<proteinExistence type="predicted"/>
<gene>
    <name evidence="1" type="ORF">CCMP2556_LOCUS10399</name>
</gene>